<dbReference type="InterPro" id="IPR001789">
    <property type="entry name" value="Sig_transdc_resp-reg_receiver"/>
</dbReference>
<dbReference type="Proteomes" id="UP000321577">
    <property type="component" value="Unassembled WGS sequence"/>
</dbReference>
<dbReference type="Gene3D" id="3.40.50.2300">
    <property type="match status" value="1"/>
</dbReference>
<evidence type="ECO:0000259" key="3">
    <source>
        <dbReference type="PROSITE" id="PS50110"/>
    </source>
</evidence>
<gene>
    <name evidence="4" type="ORF">BGE01nite_33930</name>
</gene>
<proteinExistence type="predicted"/>
<dbReference type="OrthoDB" id="9179585at2"/>
<dbReference type="InterPro" id="IPR050595">
    <property type="entry name" value="Bact_response_regulator"/>
</dbReference>
<sequence>MPASSHSLSSAQMRVFIVDNDTKTLDVLKRCLETMGHQVMTAENMEGALHGIYESDFDVLMSDIGLPDGNGWDLLRQTQKRKPFYAIAMSGYGSPADIRASAAVGYRDHLVKPLTREKLQDALQKARAETVTCGPTEDQ</sequence>
<dbReference type="GO" id="GO:0000160">
    <property type="term" value="P:phosphorelay signal transduction system"/>
    <property type="evidence" value="ECO:0007669"/>
    <property type="project" value="InterPro"/>
</dbReference>
<keyword evidence="5" id="KW-1185">Reference proteome</keyword>
<dbReference type="SMART" id="SM00448">
    <property type="entry name" value="REC"/>
    <property type="match status" value="1"/>
</dbReference>
<dbReference type="SUPFAM" id="SSF52172">
    <property type="entry name" value="CheY-like"/>
    <property type="match status" value="1"/>
</dbReference>
<dbReference type="InterPro" id="IPR011006">
    <property type="entry name" value="CheY-like_superfamily"/>
</dbReference>
<feature type="domain" description="Response regulatory" evidence="3">
    <location>
        <begin position="14"/>
        <end position="127"/>
    </location>
</feature>
<evidence type="ECO:0000256" key="2">
    <source>
        <dbReference type="PROSITE-ProRule" id="PRU00169"/>
    </source>
</evidence>
<comment type="caution">
    <text evidence="4">The sequence shown here is derived from an EMBL/GenBank/DDBJ whole genome shotgun (WGS) entry which is preliminary data.</text>
</comment>
<evidence type="ECO:0000256" key="1">
    <source>
        <dbReference type="ARBA" id="ARBA00022553"/>
    </source>
</evidence>
<evidence type="ECO:0000313" key="5">
    <source>
        <dbReference type="Proteomes" id="UP000321577"/>
    </source>
</evidence>
<dbReference type="PROSITE" id="PS50110">
    <property type="entry name" value="RESPONSE_REGULATORY"/>
    <property type="match status" value="1"/>
</dbReference>
<dbReference type="AlphaFoldDB" id="A0A512MBI2"/>
<evidence type="ECO:0000313" key="4">
    <source>
        <dbReference type="EMBL" id="GEP44102.1"/>
    </source>
</evidence>
<keyword evidence="1 2" id="KW-0597">Phosphoprotein</keyword>
<dbReference type="EMBL" id="BKAG01000025">
    <property type="protein sequence ID" value="GEP44102.1"/>
    <property type="molecule type" value="Genomic_DNA"/>
</dbReference>
<accession>A0A512MBI2</accession>
<dbReference type="Pfam" id="PF00072">
    <property type="entry name" value="Response_reg"/>
    <property type="match status" value="1"/>
</dbReference>
<dbReference type="PANTHER" id="PTHR44591:SF21">
    <property type="entry name" value="TWO-COMPONENT RESPONSE REGULATOR"/>
    <property type="match status" value="1"/>
</dbReference>
<dbReference type="PANTHER" id="PTHR44591">
    <property type="entry name" value="STRESS RESPONSE REGULATOR PROTEIN 1"/>
    <property type="match status" value="1"/>
</dbReference>
<reference evidence="4 5" key="1">
    <citation type="submission" date="2019-07" db="EMBL/GenBank/DDBJ databases">
        <title>Whole genome shotgun sequence of Brevifollis gellanilyticus NBRC 108608.</title>
        <authorList>
            <person name="Hosoyama A."/>
            <person name="Uohara A."/>
            <person name="Ohji S."/>
            <person name="Ichikawa N."/>
        </authorList>
    </citation>
    <scope>NUCLEOTIDE SEQUENCE [LARGE SCALE GENOMIC DNA]</scope>
    <source>
        <strain evidence="4 5">NBRC 108608</strain>
    </source>
</reference>
<name>A0A512MBI2_9BACT</name>
<protein>
    <recommendedName>
        <fullName evidence="3">Response regulatory domain-containing protein</fullName>
    </recommendedName>
</protein>
<feature type="modified residue" description="4-aspartylphosphate" evidence="2">
    <location>
        <position position="63"/>
    </location>
</feature>
<organism evidence="4 5">
    <name type="scientific">Brevifollis gellanilyticus</name>
    <dbReference type="NCBI Taxonomy" id="748831"/>
    <lineage>
        <taxon>Bacteria</taxon>
        <taxon>Pseudomonadati</taxon>
        <taxon>Verrucomicrobiota</taxon>
        <taxon>Verrucomicrobiia</taxon>
        <taxon>Verrucomicrobiales</taxon>
        <taxon>Verrucomicrobiaceae</taxon>
    </lineage>
</organism>
<dbReference type="RefSeq" id="WP_146851686.1">
    <property type="nucleotide sequence ID" value="NZ_BKAG01000025.1"/>
</dbReference>